<evidence type="ECO:0000313" key="2">
    <source>
        <dbReference type="Proteomes" id="UP000007590"/>
    </source>
</evidence>
<sequence>MRTKNSSNNGFYRIYPGGDEFAFVIEGDQADSVGFANRLVDQFFSLSEKGSELLGHHNKLSFYCAIIEMDPRDSYNDVLKKVEDCYQIAKEEKSGFNICWPPIHKESTLSKDPLKKGIYKRSRELFEVLTLSDA</sequence>
<dbReference type="EMBL" id="CP003349">
    <property type="protein sequence ID" value="AFD09017.1"/>
    <property type="molecule type" value="Genomic_DNA"/>
</dbReference>
<reference evidence="1" key="1">
    <citation type="submission" date="2012-02" db="EMBL/GenBank/DDBJ databases">
        <title>The complete genome of Solitalea canadensis DSM 3403.</title>
        <authorList>
            <consortium name="US DOE Joint Genome Institute (JGI-PGF)"/>
            <person name="Lucas S."/>
            <person name="Copeland A."/>
            <person name="Lapidus A."/>
            <person name="Glavina del Rio T."/>
            <person name="Dalin E."/>
            <person name="Tice H."/>
            <person name="Bruce D."/>
            <person name="Goodwin L."/>
            <person name="Pitluck S."/>
            <person name="Peters L."/>
            <person name="Ovchinnikova G."/>
            <person name="Lu M."/>
            <person name="Kyrpides N."/>
            <person name="Mavromatis K."/>
            <person name="Ivanova N."/>
            <person name="Brettin T."/>
            <person name="Detter J.C."/>
            <person name="Han C."/>
            <person name="Larimer F."/>
            <person name="Land M."/>
            <person name="Hauser L."/>
            <person name="Markowitz V."/>
            <person name="Cheng J.-F."/>
            <person name="Hugenholtz P."/>
            <person name="Woyke T."/>
            <person name="Wu D."/>
            <person name="Spring S."/>
            <person name="Schroeder M."/>
            <person name="Kopitz M."/>
            <person name="Brambilla E."/>
            <person name="Klenk H.-P."/>
            <person name="Eisen J.A."/>
        </authorList>
    </citation>
    <scope>NUCLEOTIDE SEQUENCE</scope>
    <source>
        <strain evidence="1">DSM 3403</strain>
    </source>
</reference>
<accession>H8KMM6</accession>
<dbReference type="STRING" id="929556.Solca_4026"/>
<evidence type="ECO:0008006" key="3">
    <source>
        <dbReference type="Google" id="ProtNLM"/>
    </source>
</evidence>
<dbReference type="RefSeq" id="WP_014682240.1">
    <property type="nucleotide sequence ID" value="NC_017770.1"/>
</dbReference>
<dbReference type="KEGG" id="scn:Solca_4026"/>
<name>H8KMM6_SOLCM</name>
<organism evidence="1 2">
    <name type="scientific">Solitalea canadensis (strain ATCC 29591 / DSM 3403 / JCM 21819 / LMG 8368 / NBRC 15130 / NCIMB 12057 / USAM 9D)</name>
    <name type="common">Flexibacter canadensis</name>
    <dbReference type="NCBI Taxonomy" id="929556"/>
    <lineage>
        <taxon>Bacteria</taxon>
        <taxon>Pseudomonadati</taxon>
        <taxon>Bacteroidota</taxon>
        <taxon>Sphingobacteriia</taxon>
        <taxon>Sphingobacteriales</taxon>
        <taxon>Sphingobacteriaceae</taxon>
        <taxon>Solitalea</taxon>
    </lineage>
</organism>
<dbReference type="Proteomes" id="UP000007590">
    <property type="component" value="Chromosome"/>
</dbReference>
<dbReference type="OrthoDB" id="1409500at2"/>
<proteinExistence type="predicted"/>
<dbReference type="HOGENOM" id="CLU_1894803_0_0_10"/>
<protein>
    <recommendedName>
        <fullName evidence="3">GGDEF domain-containing protein</fullName>
    </recommendedName>
</protein>
<evidence type="ECO:0000313" key="1">
    <source>
        <dbReference type="EMBL" id="AFD09017.1"/>
    </source>
</evidence>
<gene>
    <name evidence="1" type="ordered locus">Solca_4026</name>
</gene>
<dbReference type="InterPro" id="IPR043128">
    <property type="entry name" value="Rev_trsase/Diguanyl_cyclase"/>
</dbReference>
<keyword evidence="2" id="KW-1185">Reference proteome</keyword>
<dbReference type="eggNOG" id="COG2199">
    <property type="taxonomic scope" value="Bacteria"/>
</dbReference>
<dbReference type="AlphaFoldDB" id="H8KMM6"/>
<dbReference type="Gene3D" id="3.30.70.270">
    <property type="match status" value="1"/>
</dbReference>